<dbReference type="Proteomes" id="UP001596337">
    <property type="component" value="Unassembled WGS sequence"/>
</dbReference>
<gene>
    <name evidence="2" type="ORF">ACFQGD_05010</name>
</gene>
<sequence length="276" mass="29864">MIGTRLLVSMLLAGATLAGCGASGEPARGTKTNGEAGIVAPQPPERLRAQVLETLPHDTNAFTQGYEIAHGVLYESTGRVGKSWVRAVDTTTGEELARVALPPPLFGEGITVVEDSLWQVTWQNGIAIRRDADTLAERERVEYSGEGWGLCHQAEEERLVMSDGSGTLTFRDPETFTETGSVRVRSGGERVDRLNELECVNGTVYANVWQTDTILRIDVGEGTVTGEIDASGLLEPSEQATADVLNGIAAIPGSEYFFLTGKLWPKTFRVRFVPQQ</sequence>
<dbReference type="Gene3D" id="2.130.10.10">
    <property type="entry name" value="YVTN repeat-like/Quinoprotein amine dehydrogenase"/>
    <property type="match status" value="1"/>
</dbReference>
<dbReference type="InterPro" id="IPR011044">
    <property type="entry name" value="Quino_amine_DH_bsu"/>
</dbReference>
<evidence type="ECO:0000256" key="1">
    <source>
        <dbReference type="SAM" id="SignalP"/>
    </source>
</evidence>
<dbReference type="EMBL" id="JBHSXX010000001">
    <property type="protein sequence ID" value="MFC6866497.1"/>
    <property type="molecule type" value="Genomic_DNA"/>
</dbReference>
<dbReference type="Pfam" id="PF05096">
    <property type="entry name" value="Glu_cyclase_2"/>
    <property type="match status" value="1"/>
</dbReference>
<dbReference type="SUPFAM" id="SSF50969">
    <property type="entry name" value="YVTN repeat-like/Quinoprotein amine dehydrogenase"/>
    <property type="match status" value="1"/>
</dbReference>
<dbReference type="RefSeq" id="WP_345396104.1">
    <property type="nucleotide sequence ID" value="NZ_BAABLA010000024.1"/>
</dbReference>
<feature type="signal peptide" evidence="1">
    <location>
        <begin position="1"/>
        <end position="18"/>
    </location>
</feature>
<reference evidence="3" key="1">
    <citation type="journal article" date="2019" name="Int. J. Syst. Evol. Microbiol.">
        <title>The Global Catalogue of Microorganisms (GCM) 10K type strain sequencing project: providing services to taxonomists for standard genome sequencing and annotation.</title>
        <authorList>
            <consortium name="The Broad Institute Genomics Platform"/>
            <consortium name="The Broad Institute Genome Sequencing Center for Infectious Disease"/>
            <person name="Wu L."/>
            <person name="Ma J."/>
        </authorList>
    </citation>
    <scope>NUCLEOTIDE SEQUENCE [LARGE SCALE GENOMIC DNA]</scope>
    <source>
        <strain evidence="3">KCTC 32255</strain>
    </source>
</reference>
<accession>A0ABW2BVS9</accession>
<proteinExistence type="predicted"/>
<dbReference type="InterPro" id="IPR007788">
    <property type="entry name" value="QCT"/>
</dbReference>
<dbReference type="InterPro" id="IPR015943">
    <property type="entry name" value="WD40/YVTN_repeat-like_dom_sf"/>
</dbReference>
<dbReference type="PANTHER" id="PTHR31270">
    <property type="entry name" value="GLUTAMINYL-PEPTIDE CYCLOTRANSFERASE"/>
    <property type="match status" value="1"/>
</dbReference>
<organism evidence="2 3">
    <name type="scientific">Haloechinothrix salitolerans</name>
    <dbReference type="NCBI Taxonomy" id="926830"/>
    <lineage>
        <taxon>Bacteria</taxon>
        <taxon>Bacillati</taxon>
        <taxon>Actinomycetota</taxon>
        <taxon>Actinomycetes</taxon>
        <taxon>Pseudonocardiales</taxon>
        <taxon>Pseudonocardiaceae</taxon>
        <taxon>Haloechinothrix</taxon>
    </lineage>
</organism>
<protein>
    <submittedName>
        <fullName evidence="2">Glutaminyl-peptide cyclotransferase</fullName>
    </submittedName>
</protein>
<dbReference type="PANTHER" id="PTHR31270:SF1">
    <property type="entry name" value="GLUTAMINYL-PEPTIDE CYCLOTRANSFERASE"/>
    <property type="match status" value="1"/>
</dbReference>
<evidence type="ECO:0000313" key="2">
    <source>
        <dbReference type="EMBL" id="MFC6866497.1"/>
    </source>
</evidence>
<keyword evidence="1" id="KW-0732">Signal</keyword>
<comment type="caution">
    <text evidence="2">The sequence shown here is derived from an EMBL/GenBank/DDBJ whole genome shotgun (WGS) entry which is preliminary data.</text>
</comment>
<name>A0ABW2BVS9_9PSEU</name>
<dbReference type="PROSITE" id="PS51257">
    <property type="entry name" value="PROKAR_LIPOPROTEIN"/>
    <property type="match status" value="1"/>
</dbReference>
<feature type="chain" id="PRO_5046518232" evidence="1">
    <location>
        <begin position="19"/>
        <end position="276"/>
    </location>
</feature>
<keyword evidence="3" id="KW-1185">Reference proteome</keyword>
<evidence type="ECO:0000313" key="3">
    <source>
        <dbReference type="Proteomes" id="UP001596337"/>
    </source>
</evidence>